<dbReference type="GO" id="GO:0006401">
    <property type="term" value="P:RNA catabolic process"/>
    <property type="evidence" value="ECO:0007669"/>
    <property type="project" value="TreeGrafter"/>
</dbReference>
<reference evidence="9" key="1">
    <citation type="submission" date="2014-08" db="EMBL/GenBank/DDBJ databases">
        <authorList>
            <person name="Sharma Rahul"/>
            <person name="Thines Marco"/>
        </authorList>
    </citation>
    <scope>NUCLEOTIDE SEQUENCE</scope>
</reference>
<feature type="domain" description="Ribonuclease H2 subunit B wHTH" evidence="7">
    <location>
        <begin position="92"/>
        <end position="277"/>
    </location>
</feature>
<evidence type="ECO:0000256" key="3">
    <source>
        <dbReference type="ARBA" id="ARBA00023242"/>
    </source>
</evidence>
<evidence type="ECO:0000259" key="7">
    <source>
        <dbReference type="Pfam" id="PF09468"/>
    </source>
</evidence>
<evidence type="ECO:0000256" key="4">
    <source>
        <dbReference type="ARBA" id="ARBA00024778"/>
    </source>
</evidence>
<evidence type="ECO:0000256" key="5">
    <source>
        <dbReference type="ARBA" id="ARBA00033464"/>
    </source>
</evidence>
<dbReference type="GO" id="GO:0032299">
    <property type="term" value="C:ribonuclease H2 complex"/>
    <property type="evidence" value="ECO:0007669"/>
    <property type="project" value="InterPro"/>
</dbReference>
<dbReference type="InterPro" id="IPR040456">
    <property type="entry name" value="RNase_H2_suB"/>
</dbReference>
<evidence type="ECO:0000256" key="1">
    <source>
        <dbReference type="ARBA" id="ARBA00004123"/>
    </source>
</evidence>
<organism evidence="9">
    <name type="scientific">Phaffia rhodozyma</name>
    <name type="common">Yeast</name>
    <name type="synonym">Xanthophyllomyces dendrorhous</name>
    <dbReference type="NCBI Taxonomy" id="264483"/>
    <lineage>
        <taxon>Eukaryota</taxon>
        <taxon>Fungi</taxon>
        <taxon>Dikarya</taxon>
        <taxon>Basidiomycota</taxon>
        <taxon>Agaricomycotina</taxon>
        <taxon>Tremellomycetes</taxon>
        <taxon>Cystofilobasidiales</taxon>
        <taxon>Mrakiaceae</taxon>
        <taxon>Phaffia</taxon>
    </lineage>
</organism>
<feature type="compositionally biased region" description="Basic and acidic residues" evidence="6">
    <location>
        <begin position="142"/>
        <end position="152"/>
    </location>
</feature>
<dbReference type="Pfam" id="PF09468">
    <property type="entry name" value="RNase_H2-Ydr279"/>
    <property type="match status" value="1"/>
</dbReference>
<dbReference type="InterPro" id="IPR019024">
    <property type="entry name" value="RNase_H2_suB_wHTH"/>
</dbReference>
<evidence type="ECO:0000256" key="2">
    <source>
        <dbReference type="ARBA" id="ARBA00019062"/>
    </source>
</evidence>
<dbReference type="Pfam" id="PF17745">
    <property type="entry name" value="Ydr279_N"/>
    <property type="match status" value="1"/>
</dbReference>
<feature type="region of interest" description="Disordered" evidence="6">
    <location>
        <begin position="125"/>
        <end position="152"/>
    </location>
</feature>
<evidence type="ECO:0000256" key="6">
    <source>
        <dbReference type="SAM" id="MobiDB-lite"/>
    </source>
</evidence>
<feature type="region of interest" description="Disordered" evidence="6">
    <location>
        <begin position="229"/>
        <end position="248"/>
    </location>
</feature>
<name>A0A0F7SIZ1_PHARH</name>
<feature type="domain" description="Rnh202 triple barrel" evidence="8">
    <location>
        <begin position="21"/>
        <end position="89"/>
    </location>
</feature>
<dbReference type="Gene3D" id="2.20.25.530">
    <property type="match status" value="1"/>
</dbReference>
<accession>A0A0F7SIZ1</accession>
<dbReference type="PANTHER" id="PTHR13383:SF11">
    <property type="entry name" value="RIBONUCLEASE H2 SUBUNIT B"/>
    <property type="match status" value="1"/>
</dbReference>
<proteinExistence type="predicted"/>
<evidence type="ECO:0000259" key="8">
    <source>
        <dbReference type="Pfam" id="PF17745"/>
    </source>
</evidence>
<protein>
    <recommendedName>
        <fullName evidence="2">Ribonuclease H2 subunit B</fullName>
    </recommendedName>
    <alternativeName>
        <fullName evidence="5">Ribonuclease HI subunit B</fullName>
    </alternativeName>
</protein>
<dbReference type="AlphaFoldDB" id="A0A0F7SIZ1"/>
<dbReference type="EMBL" id="LN483124">
    <property type="protein sequence ID" value="CED82052.1"/>
    <property type="molecule type" value="Genomic_DNA"/>
</dbReference>
<dbReference type="GO" id="GO:0005654">
    <property type="term" value="C:nucleoplasm"/>
    <property type="evidence" value="ECO:0007669"/>
    <property type="project" value="TreeGrafter"/>
</dbReference>
<dbReference type="PANTHER" id="PTHR13383">
    <property type="entry name" value="RIBONUCLEASE H2 SUBUNIT B"/>
    <property type="match status" value="1"/>
</dbReference>
<dbReference type="Gene3D" id="1.10.20.120">
    <property type="match status" value="1"/>
</dbReference>
<keyword evidence="3" id="KW-0539">Nucleus</keyword>
<sequence>MSLSKSLAVLPQGVIQSGAAKDTSASNQFWRLPNPRTGLPSLYMPYRRECDGKQGILELQKISPDKERSWFVEDEVIQDGKLLLFTPIDPVFLLLPALEATTTSPPRFLLPDQLFSTASTHPSFLLAPPFTPSSTDLKGKRKQADRGEESDEAGKIECEDVIRLGELEGIEDHLLKICDVLELEPSKMKAYRLSTLKLQAYLSKKVNRLSVKETFNRFPALKRGLARDGLGDLTEQGQDDSQKEERDQLELVRQEARLLQTLQLLRPYLSPQTYTSILKLFPTPHLTIHLSNLSSHPSVNSQSTTEDLESLFLDKANETEKALAEKKRAAGPISQGVSKLKKVDTRGMSKISSFFGKKTSVAEGVGRDKKDLET</sequence>
<comment type="subcellular location">
    <subcellularLocation>
        <location evidence="1">Nucleus</location>
    </subcellularLocation>
</comment>
<dbReference type="InterPro" id="IPR041195">
    <property type="entry name" value="Rnh202_N"/>
</dbReference>
<comment type="function">
    <text evidence="4">Non catalytic subunit of RNase H2, an endonuclease that specifically degrades the RNA of RNA:DNA hybrids. Participates in DNA replication, possibly by mediating the removal of lagging-strand Okazaki fragment RNA primers during DNA replication. Mediates the excision of single ribonucleotides from DNA:RNA duplexes.</text>
</comment>
<evidence type="ECO:0000313" key="9">
    <source>
        <dbReference type="EMBL" id="CED82052.1"/>
    </source>
</evidence>